<dbReference type="EMBL" id="BLAL01000156">
    <property type="protein sequence ID" value="GES85536.1"/>
    <property type="molecule type" value="Genomic_DNA"/>
</dbReference>
<dbReference type="AlphaFoldDB" id="A0A8H3QN44"/>
<dbReference type="Proteomes" id="UP000615446">
    <property type="component" value="Unassembled WGS sequence"/>
</dbReference>
<sequence>MKLKESNPLLHDDEEQKEKDSNPFEALNPTTIKISNPHETIGSLRKYETESGKAQKFLEYVDKNFRWSTTVFFYFADESALMKQRSTLSSSLTISIK</sequence>
<accession>A0A8H3QN44</accession>
<name>A0A8H3QN44_9GLOM</name>
<gene>
    <name evidence="2" type="ORF">RCL2_001264100</name>
</gene>
<comment type="caution">
    <text evidence="2">The sequence shown here is derived from an EMBL/GenBank/DDBJ whole genome shotgun (WGS) entry which is preliminary data.</text>
</comment>
<feature type="compositionally biased region" description="Basic and acidic residues" evidence="1">
    <location>
        <begin position="10"/>
        <end position="22"/>
    </location>
</feature>
<proteinExistence type="predicted"/>
<organism evidence="2 3">
    <name type="scientific">Rhizophagus clarus</name>
    <dbReference type="NCBI Taxonomy" id="94130"/>
    <lineage>
        <taxon>Eukaryota</taxon>
        <taxon>Fungi</taxon>
        <taxon>Fungi incertae sedis</taxon>
        <taxon>Mucoromycota</taxon>
        <taxon>Glomeromycotina</taxon>
        <taxon>Glomeromycetes</taxon>
        <taxon>Glomerales</taxon>
        <taxon>Glomeraceae</taxon>
        <taxon>Rhizophagus</taxon>
    </lineage>
</organism>
<evidence type="ECO:0000313" key="2">
    <source>
        <dbReference type="EMBL" id="GES85536.1"/>
    </source>
</evidence>
<protein>
    <submittedName>
        <fullName evidence="2">Uncharacterized protein</fullName>
    </submittedName>
</protein>
<reference evidence="2" key="1">
    <citation type="submission" date="2019-10" db="EMBL/GenBank/DDBJ databases">
        <title>Conservation and host-specific expression of non-tandemly repeated heterogenous ribosome RNA gene in arbuscular mycorrhizal fungi.</title>
        <authorList>
            <person name="Maeda T."/>
            <person name="Kobayashi Y."/>
            <person name="Nakagawa T."/>
            <person name="Ezawa T."/>
            <person name="Yamaguchi K."/>
            <person name="Bino T."/>
            <person name="Nishimoto Y."/>
            <person name="Shigenobu S."/>
            <person name="Kawaguchi M."/>
        </authorList>
    </citation>
    <scope>NUCLEOTIDE SEQUENCE</scope>
    <source>
        <strain evidence="2">HR1</strain>
    </source>
</reference>
<evidence type="ECO:0000313" key="3">
    <source>
        <dbReference type="Proteomes" id="UP000615446"/>
    </source>
</evidence>
<feature type="region of interest" description="Disordered" evidence="1">
    <location>
        <begin position="1"/>
        <end position="35"/>
    </location>
</feature>
<evidence type="ECO:0000256" key="1">
    <source>
        <dbReference type="SAM" id="MobiDB-lite"/>
    </source>
</evidence>